<dbReference type="EMBL" id="JAVMIP010000001">
    <property type="protein sequence ID" value="MDS3859598.1"/>
    <property type="molecule type" value="Genomic_DNA"/>
</dbReference>
<reference evidence="2" key="1">
    <citation type="submission" date="2023-07" db="EMBL/GenBank/DDBJ databases">
        <authorList>
            <person name="Luz R."/>
            <person name="Cordeiro R."/>
            <person name="Fonseca A."/>
            <person name="Goncalves V."/>
        </authorList>
    </citation>
    <scope>NUCLEOTIDE SEQUENCE [LARGE SCALE GENOMIC DNA]</scope>
    <source>
        <strain evidence="2">BACA0444</strain>
    </source>
</reference>
<evidence type="ECO:0000313" key="1">
    <source>
        <dbReference type="EMBL" id="MDS3859598.1"/>
    </source>
</evidence>
<keyword evidence="2" id="KW-1185">Reference proteome</keyword>
<comment type="caution">
    <text evidence="1">The sequence shown here is derived from an EMBL/GenBank/DDBJ whole genome shotgun (WGS) entry which is preliminary data.</text>
</comment>
<dbReference type="RefSeq" id="WP_322876901.1">
    <property type="nucleotide sequence ID" value="NZ_JAVMIP010000001.1"/>
</dbReference>
<protein>
    <submittedName>
        <fullName evidence="1">Uncharacterized protein</fullName>
    </submittedName>
</protein>
<gene>
    <name evidence="1" type="ORF">RIF25_02135</name>
</gene>
<dbReference type="AlphaFoldDB" id="A0AAE4FQ32"/>
<evidence type="ECO:0000313" key="2">
    <source>
        <dbReference type="Proteomes" id="UP001268256"/>
    </source>
</evidence>
<accession>A0AAE4FQ32</accession>
<organism evidence="1 2">
    <name type="scientific">Pseudocalidococcus azoricus BACA0444</name>
    <dbReference type="NCBI Taxonomy" id="2918990"/>
    <lineage>
        <taxon>Bacteria</taxon>
        <taxon>Bacillati</taxon>
        <taxon>Cyanobacteriota</taxon>
        <taxon>Cyanophyceae</taxon>
        <taxon>Acaryochloridales</taxon>
        <taxon>Thermosynechococcaceae</taxon>
        <taxon>Pseudocalidococcus</taxon>
        <taxon>Pseudocalidococcus azoricus</taxon>
    </lineage>
</organism>
<sequence>MSRLIEITQQNQASHRELLDWLQTEQNIPKLGQKLENFASLDRDQFVQEVRARKPKTESLSPKGLKELREAYQDYAPQIQARNAEALTLEIQLSDLVNQAYGLTPEEIDLMWKTAPPRMPIPRPF</sequence>
<dbReference type="Proteomes" id="UP001268256">
    <property type="component" value="Unassembled WGS sequence"/>
</dbReference>
<proteinExistence type="predicted"/>
<name>A0AAE4FQ32_9CYAN</name>